<dbReference type="Pfam" id="PF05114">
    <property type="entry name" value="MbnB_TglH_ChrH"/>
    <property type="match status" value="1"/>
</dbReference>
<accession>A0A6M0H1G0</accession>
<keyword evidence="2" id="KW-1185">Reference proteome</keyword>
<dbReference type="Gene3D" id="3.20.20.150">
    <property type="entry name" value="Divalent-metal-dependent TIM barrel enzymes"/>
    <property type="match status" value="1"/>
</dbReference>
<dbReference type="EMBL" id="JAAGPU010000010">
    <property type="protein sequence ID" value="NEU04586.1"/>
    <property type="molecule type" value="Genomic_DNA"/>
</dbReference>
<proteinExistence type="predicted"/>
<gene>
    <name evidence="1" type="ORF">G3M99_06865</name>
</gene>
<evidence type="ECO:0000313" key="1">
    <source>
        <dbReference type="EMBL" id="NEU04586.1"/>
    </source>
</evidence>
<evidence type="ECO:0000313" key="2">
    <source>
        <dbReference type="Proteomes" id="UP000481872"/>
    </source>
</evidence>
<reference evidence="1 2" key="1">
    <citation type="submission" date="2020-02" db="EMBL/GenBank/DDBJ databases">
        <title>Genome assembly of a novel Clostridium senegalense strain.</title>
        <authorList>
            <person name="Gupta T.B."/>
            <person name="Jauregui R."/>
            <person name="Maclean P."/>
            <person name="Nawarathana A."/>
            <person name="Brightwell G."/>
        </authorList>
    </citation>
    <scope>NUCLEOTIDE SEQUENCE [LARGE SCALE GENOMIC DNA]</scope>
    <source>
        <strain evidence="1 2">AGRFS4</strain>
    </source>
</reference>
<dbReference type="RefSeq" id="WP_199869637.1">
    <property type="nucleotide sequence ID" value="NZ_JAAGPU010000010.1"/>
</dbReference>
<dbReference type="AlphaFoldDB" id="A0A6M0H1G0"/>
<organism evidence="1 2">
    <name type="scientific">Clostridium senegalense</name>
    <dbReference type="NCBI Taxonomy" id="1465809"/>
    <lineage>
        <taxon>Bacteria</taxon>
        <taxon>Bacillati</taxon>
        <taxon>Bacillota</taxon>
        <taxon>Clostridia</taxon>
        <taxon>Eubacteriales</taxon>
        <taxon>Clostridiaceae</taxon>
        <taxon>Clostridium</taxon>
    </lineage>
</organism>
<dbReference type="InterPro" id="IPR036237">
    <property type="entry name" value="Xyl_isomerase-like_sf"/>
</dbReference>
<dbReference type="InterPro" id="IPR007801">
    <property type="entry name" value="MbnB/TglH/ChrH"/>
</dbReference>
<sequence length="263" mass="30647">MYVGCNWSKALHVLLKEDRIKIDYIKSGAYGDFNKQFSTIRSMRPILLHGLGYFEHTGMKNIEEINFDLANQLIKKCNSPHYGVHLSIKNSDMHKGMTDEDIFKHMCKQIQILKKNISVPLLLENTPDSPKDRTMFDHYPYVMPEQINQLFIENDVSFLLDLTHAKITAKYRGWDVKDYIRKLPLALVREIHVNGSGYDKAGFPADTHQSMEEEDYKLLEWVLKYSNPYVVTLEYNGLDTEDEDIVILNLENQLNEIQNICNK</sequence>
<protein>
    <submittedName>
        <fullName evidence="1">DUF692 family protein</fullName>
    </submittedName>
</protein>
<name>A0A6M0H1G0_9CLOT</name>
<comment type="caution">
    <text evidence="1">The sequence shown here is derived from an EMBL/GenBank/DDBJ whole genome shotgun (WGS) entry which is preliminary data.</text>
</comment>
<dbReference type="Proteomes" id="UP000481872">
    <property type="component" value="Unassembled WGS sequence"/>
</dbReference>
<dbReference type="SUPFAM" id="SSF51658">
    <property type="entry name" value="Xylose isomerase-like"/>
    <property type="match status" value="1"/>
</dbReference>